<feature type="region of interest" description="Disordered" evidence="1">
    <location>
        <begin position="199"/>
        <end position="289"/>
    </location>
</feature>
<evidence type="ECO:0000313" key="3">
    <source>
        <dbReference type="Proteomes" id="UP000298652"/>
    </source>
</evidence>
<dbReference type="Gramene" id="TKV95877">
    <property type="protein sequence ID" value="TKV95877"/>
    <property type="gene ID" value="SEVIR_9G391100v2"/>
</dbReference>
<dbReference type="Proteomes" id="UP000298652">
    <property type="component" value="Chromosome 9"/>
</dbReference>
<dbReference type="AlphaFoldDB" id="A0A4U6T2M5"/>
<evidence type="ECO:0000313" key="2">
    <source>
        <dbReference type="EMBL" id="TKV95877.1"/>
    </source>
</evidence>
<feature type="compositionally biased region" description="Low complexity" evidence="1">
    <location>
        <begin position="224"/>
        <end position="253"/>
    </location>
</feature>
<feature type="region of interest" description="Disordered" evidence="1">
    <location>
        <begin position="149"/>
        <end position="182"/>
    </location>
</feature>
<protein>
    <submittedName>
        <fullName evidence="2">Uncharacterized protein</fullName>
    </submittedName>
</protein>
<proteinExistence type="predicted"/>
<dbReference type="EMBL" id="CM016560">
    <property type="protein sequence ID" value="TKV95877.1"/>
    <property type="molecule type" value="Genomic_DNA"/>
</dbReference>
<organism evidence="2 3">
    <name type="scientific">Setaria viridis</name>
    <name type="common">Green bristlegrass</name>
    <name type="synonym">Setaria italica subsp. viridis</name>
    <dbReference type="NCBI Taxonomy" id="4556"/>
    <lineage>
        <taxon>Eukaryota</taxon>
        <taxon>Viridiplantae</taxon>
        <taxon>Streptophyta</taxon>
        <taxon>Embryophyta</taxon>
        <taxon>Tracheophyta</taxon>
        <taxon>Spermatophyta</taxon>
        <taxon>Magnoliopsida</taxon>
        <taxon>Liliopsida</taxon>
        <taxon>Poales</taxon>
        <taxon>Poaceae</taxon>
        <taxon>PACMAD clade</taxon>
        <taxon>Panicoideae</taxon>
        <taxon>Panicodae</taxon>
        <taxon>Paniceae</taxon>
        <taxon>Cenchrinae</taxon>
        <taxon>Setaria</taxon>
    </lineage>
</organism>
<sequence length="328" mass="34203">MYTRVVIVGAPPPGHDAGGQAAAKLHLPVPLPLGCRPSPPPGHDAGQTAPPHPAAPVQRRNPLSRCVASVGPARNSFPDSAPLRPSTSSPRRDPLCSFFLAMAKYGPRAPAMAAPSYPLSFLPTRTPVEPAPDLARHLYLAGAPPSRGPARSLFSAGAPPPIEAAPDLRPAGAPPRTDPARGLPVSAWLAHHLRPAFPRRLPRGHCRRELGSPSAVGRPELGLSRAAAAARSSRTARSGPAAASWGSRAGAGAQELAARGREKTVVSRRPRPSCTQSSRSPVWPRGEGAGQRVLRVDPRSCFPCPGTSAALCLDMATLTTPKHSLAHH</sequence>
<accession>A0A4U6T2M5</accession>
<name>A0A4U6T2M5_SETVI</name>
<evidence type="ECO:0000256" key="1">
    <source>
        <dbReference type="SAM" id="MobiDB-lite"/>
    </source>
</evidence>
<feature type="region of interest" description="Disordered" evidence="1">
    <location>
        <begin position="33"/>
        <end position="91"/>
    </location>
</feature>
<gene>
    <name evidence="2" type="ORF">SEVIR_9G391100v2</name>
</gene>
<reference evidence="2" key="1">
    <citation type="submission" date="2019-03" db="EMBL/GenBank/DDBJ databases">
        <title>WGS assembly of Setaria viridis.</title>
        <authorList>
            <person name="Huang P."/>
            <person name="Jenkins J."/>
            <person name="Grimwood J."/>
            <person name="Barry K."/>
            <person name="Healey A."/>
            <person name="Mamidi S."/>
            <person name="Sreedasyam A."/>
            <person name="Shu S."/>
            <person name="Feldman M."/>
            <person name="Wu J."/>
            <person name="Yu Y."/>
            <person name="Chen C."/>
            <person name="Johnson J."/>
            <person name="Rokhsar D."/>
            <person name="Baxter I."/>
            <person name="Schmutz J."/>
            <person name="Brutnell T."/>
            <person name="Kellogg E."/>
        </authorList>
    </citation>
    <scope>NUCLEOTIDE SEQUENCE [LARGE SCALE GENOMIC DNA]</scope>
</reference>
<keyword evidence="3" id="KW-1185">Reference proteome</keyword>